<dbReference type="WBParaSite" id="SVE_0831300.1">
    <property type="protein sequence ID" value="SVE_0831300.1"/>
    <property type="gene ID" value="SVE_0831300"/>
</dbReference>
<feature type="compositionally biased region" description="Polar residues" evidence="1">
    <location>
        <begin position="1"/>
        <end position="10"/>
    </location>
</feature>
<evidence type="ECO:0000313" key="3">
    <source>
        <dbReference type="WBParaSite" id="SVE_0831300.1"/>
    </source>
</evidence>
<protein>
    <submittedName>
        <fullName evidence="3">Myelin basic protein</fullName>
    </submittedName>
</protein>
<dbReference type="Proteomes" id="UP000035680">
    <property type="component" value="Unassembled WGS sequence"/>
</dbReference>
<dbReference type="AlphaFoldDB" id="A0A0K0FHF0"/>
<keyword evidence="2" id="KW-1185">Reference proteome</keyword>
<sequence length="73" mass="7901">MLPSSGTNMLFSGGFRGRGGPQFLRSFGQPGGRSRSRSRSRSSSPNRGNSLGKPRSRRGLHSETRADAFNFKG</sequence>
<feature type="compositionally biased region" description="Low complexity" evidence="1">
    <location>
        <begin position="41"/>
        <end position="50"/>
    </location>
</feature>
<reference evidence="3" key="2">
    <citation type="submission" date="2015-08" db="UniProtKB">
        <authorList>
            <consortium name="WormBaseParasite"/>
        </authorList>
    </citation>
    <scope>IDENTIFICATION</scope>
</reference>
<feature type="region of interest" description="Disordered" evidence="1">
    <location>
        <begin position="1"/>
        <end position="73"/>
    </location>
</feature>
<organism evidence="2 3">
    <name type="scientific">Strongyloides venezuelensis</name>
    <name type="common">Threadworm</name>
    <dbReference type="NCBI Taxonomy" id="75913"/>
    <lineage>
        <taxon>Eukaryota</taxon>
        <taxon>Metazoa</taxon>
        <taxon>Ecdysozoa</taxon>
        <taxon>Nematoda</taxon>
        <taxon>Chromadorea</taxon>
        <taxon>Rhabditida</taxon>
        <taxon>Tylenchina</taxon>
        <taxon>Panagrolaimomorpha</taxon>
        <taxon>Strongyloidoidea</taxon>
        <taxon>Strongyloididae</taxon>
        <taxon>Strongyloides</taxon>
    </lineage>
</organism>
<evidence type="ECO:0000313" key="2">
    <source>
        <dbReference type="Proteomes" id="UP000035680"/>
    </source>
</evidence>
<proteinExistence type="predicted"/>
<evidence type="ECO:0000256" key="1">
    <source>
        <dbReference type="SAM" id="MobiDB-lite"/>
    </source>
</evidence>
<name>A0A0K0FHF0_STRVS</name>
<reference evidence="2" key="1">
    <citation type="submission" date="2014-07" db="EMBL/GenBank/DDBJ databases">
        <authorList>
            <person name="Martin A.A"/>
            <person name="De Silva N."/>
        </authorList>
    </citation>
    <scope>NUCLEOTIDE SEQUENCE</scope>
</reference>
<accession>A0A0K0FHF0</accession>